<dbReference type="Gene3D" id="1.10.150.320">
    <property type="entry name" value="Photosystem II 12 kDa extrinsic protein"/>
    <property type="match status" value="1"/>
</dbReference>
<comment type="caution">
    <text evidence="4">The sequence shown here is derived from an EMBL/GenBank/DDBJ whole genome shotgun (WGS) entry which is preliminary data.</text>
</comment>
<protein>
    <submittedName>
        <fullName evidence="4">Helix-hairpin-helix domain-containing protein</fullName>
    </submittedName>
</protein>
<dbReference type="AlphaFoldDB" id="A0A938WVB5"/>
<dbReference type="PANTHER" id="PTHR21180:SF32">
    <property type="entry name" value="ENDONUCLEASE_EXONUCLEASE_PHOSPHATASE FAMILY DOMAIN-CONTAINING PROTEIN 1"/>
    <property type="match status" value="1"/>
</dbReference>
<dbReference type="GO" id="GO:0006281">
    <property type="term" value="P:DNA repair"/>
    <property type="evidence" value="ECO:0007669"/>
    <property type="project" value="InterPro"/>
</dbReference>
<evidence type="ECO:0000256" key="2">
    <source>
        <dbReference type="SAM" id="Phobius"/>
    </source>
</evidence>
<dbReference type="Proteomes" id="UP000718821">
    <property type="component" value="Unassembled WGS sequence"/>
</dbReference>
<feature type="domain" description="Helix-hairpin-helix DNA-binding motif class 1" evidence="3">
    <location>
        <begin position="125"/>
        <end position="144"/>
    </location>
</feature>
<reference evidence="4" key="2">
    <citation type="journal article" date="2021" name="Sci. Rep.">
        <title>The distribution of antibiotic resistance genes in chicken gut microbiota commensals.</title>
        <authorList>
            <person name="Juricova H."/>
            <person name="Matiasovicova J."/>
            <person name="Kubasova T."/>
            <person name="Cejkova D."/>
            <person name="Rychlik I."/>
        </authorList>
    </citation>
    <scope>NUCLEOTIDE SEQUENCE</scope>
    <source>
        <strain evidence="4">An836</strain>
    </source>
</reference>
<dbReference type="SUPFAM" id="SSF47781">
    <property type="entry name" value="RuvA domain 2-like"/>
    <property type="match status" value="1"/>
</dbReference>
<reference evidence="4" key="1">
    <citation type="submission" date="2020-08" db="EMBL/GenBank/DDBJ databases">
        <authorList>
            <person name="Cejkova D."/>
            <person name="Kubasova T."/>
            <person name="Jahodarova E."/>
            <person name="Rychlik I."/>
        </authorList>
    </citation>
    <scope>NUCLEOTIDE SEQUENCE</scope>
    <source>
        <strain evidence="4">An836</strain>
    </source>
</reference>
<feature type="domain" description="Helix-hairpin-helix DNA-binding motif class 1" evidence="3">
    <location>
        <begin position="155"/>
        <end position="174"/>
    </location>
</feature>
<keyword evidence="5" id="KW-1185">Reference proteome</keyword>
<keyword evidence="2" id="KW-0812">Transmembrane</keyword>
<dbReference type="InterPro" id="IPR003583">
    <property type="entry name" value="Hlx-hairpin-Hlx_DNA-bd_motif"/>
</dbReference>
<dbReference type="GO" id="GO:0015628">
    <property type="term" value="P:protein secretion by the type II secretion system"/>
    <property type="evidence" value="ECO:0007669"/>
    <property type="project" value="TreeGrafter"/>
</dbReference>
<evidence type="ECO:0000256" key="1">
    <source>
        <dbReference type="SAM" id="MobiDB-lite"/>
    </source>
</evidence>
<dbReference type="GO" id="GO:0015627">
    <property type="term" value="C:type II protein secretion system complex"/>
    <property type="evidence" value="ECO:0007669"/>
    <property type="project" value="TreeGrafter"/>
</dbReference>
<feature type="region of interest" description="Disordered" evidence="1">
    <location>
        <begin position="65"/>
        <end position="117"/>
    </location>
</feature>
<accession>A0A938WVB5</accession>
<organism evidence="4 5">
    <name type="scientific">Bifidobacterium pullorum subsp. saeculare</name>
    <dbReference type="NCBI Taxonomy" id="78257"/>
    <lineage>
        <taxon>Bacteria</taxon>
        <taxon>Bacillati</taxon>
        <taxon>Actinomycetota</taxon>
        <taxon>Actinomycetes</taxon>
        <taxon>Bifidobacteriales</taxon>
        <taxon>Bifidobacteriaceae</taxon>
        <taxon>Bifidobacterium</taxon>
    </lineage>
</organism>
<name>A0A938WVB5_9BIFI</name>
<evidence type="ECO:0000313" key="4">
    <source>
        <dbReference type="EMBL" id="MBM6699430.1"/>
    </source>
</evidence>
<sequence>MSGVRRGDGAGDARLRARTKPRLSLSPAHALAAILLLAAALSASLTMLVQQARNIAALEEGAATAMTDETDAERSGRDTAPPPQDADAADDAADEANVAGPAPAPQQTPPPATDSRVDLNTADLTQLDAIAGIGPVLAQRILDHRHANGAFTSVDQLLEVKGIGPKTLEKLRGQVKVG</sequence>
<dbReference type="Pfam" id="PF12836">
    <property type="entry name" value="HHH_3"/>
    <property type="match status" value="1"/>
</dbReference>
<dbReference type="EMBL" id="JACLYU010000003">
    <property type="protein sequence ID" value="MBM6699430.1"/>
    <property type="molecule type" value="Genomic_DNA"/>
</dbReference>
<feature type="compositionally biased region" description="Pro residues" evidence="1">
    <location>
        <begin position="102"/>
        <end position="112"/>
    </location>
</feature>
<dbReference type="InterPro" id="IPR010994">
    <property type="entry name" value="RuvA_2-like"/>
</dbReference>
<keyword evidence="2" id="KW-0472">Membrane</keyword>
<feature type="transmembrane region" description="Helical" evidence="2">
    <location>
        <begin position="28"/>
        <end position="49"/>
    </location>
</feature>
<proteinExistence type="predicted"/>
<evidence type="ECO:0000313" key="5">
    <source>
        <dbReference type="Proteomes" id="UP000718821"/>
    </source>
</evidence>
<dbReference type="SMART" id="SM00278">
    <property type="entry name" value="HhH1"/>
    <property type="match status" value="2"/>
</dbReference>
<keyword evidence="2" id="KW-1133">Transmembrane helix</keyword>
<dbReference type="InterPro" id="IPR051675">
    <property type="entry name" value="Endo/Exo/Phosphatase_dom_1"/>
</dbReference>
<gene>
    <name evidence="4" type="ORF">H7U32_03650</name>
</gene>
<evidence type="ECO:0000259" key="3">
    <source>
        <dbReference type="SMART" id="SM00278"/>
    </source>
</evidence>
<dbReference type="PANTHER" id="PTHR21180">
    <property type="entry name" value="ENDONUCLEASE/EXONUCLEASE/PHOSPHATASE FAMILY DOMAIN-CONTAINING PROTEIN 1"/>
    <property type="match status" value="1"/>
</dbReference>
<dbReference type="GO" id="GO:0003677">
    <property type="term" value="F:DNA binding"/>
    <property type="evidence" value="ECO:0007669"/>
    <property type="project" value="InterPro"/>
</dbReference>